<protein>
    <submittedName>
        <fullName evidence="1">Lysine exporter LysO family protein</fullName>
    </submittedName>
</protein>
<evidence type="ECO:0000313" key="1">
    <source>
        <dbReference type="EMBL" id="QZE15444.1"/>
    </source>
</evidence>
<name>A0AC61NRA3_9BACT</name>
<organism evidence="1 2">
    <name type="scientific">Halosquirtibacter laminarini</name>
    <dbReference type="NCBI Taxonomy" id="3374600"/>
    <lineage>
        <taxon>Bacteria</taxon>
        <taxon>Pseudomonadati</taxon>
        <taxon>Bacteroidota</taxon>
        <taxon>Bacteroidia</taxon>
        <taxon>Marinilabiliales</taxon>
        <taxon>Prolixibacteraceae</taxon>
        <taxon>Halosquirtibacter</taxon>
    </lineage>
</organism>
<dbReference type="Proteomes" id="UP000826212">
    <property type="component" value="Chromosome"/>
</dbReference>
<dbReference type="EMBL" id="CP081303">
    <property type="protein sequence ID" value="QZE15444.1"/>
    <property type="molecule type" value="Genomic_DNA"/>
</dbReference>
<keyword evidence="2" id="KW-1185">Reference proteome</keyword>
<evidence type="ECO:0000313" key="2">
    <source>
        <dbReference type="Proteomes" id="UP000826212"/>
    </source>
</evidence>
<gene>
    <name evidence="1" type="ORF">K4L44_06320</name>
</gene>
<sequence>MKGSIIILCFFAVGGIIGYFAPSLLSWLPMDNMSEYVLMFLLFVVGVGVGSDSSSWDLIKKMNLKILAVPLLIALGSVTGAALISLLLPHVSLDEGAAVGSGLGYYSLSSILITQSKGDALGTVALLSNIIRELTTLVFVPFYVKYFGRFAGIASGGATSMDTTLPIITTYSGKEVAVISVFNGIVLTLLVPVLVYFSLSILPSIIEFSTHLFM</sequence>
<accession>A0AC61NRA3</accession>
<reference evidence="1" key="1">
    <citation type="submission" date="2021-08" db="EMBL/GenBank/DDBJ databases">
        <title>Novel anaerobic bacterium isolated from sea squirt in East Sea, Republic of Korea.</title>
        <authorList>
            <person name="Nguyen T.H."/>
            <person name="Li Z."/>
            <person name="Lee Y.-J."/>
            <person name="Ko J."/>
            <person name="Kim S.-G."/>
        </authorList>
    </citation>
    <scope>NUCLEOTIDE SEQUENCE</scope>
    <source>
        <strain evidence="1">KCTC 25031</strain>
    </source>
</reference>
<proteinExistence type="predicted"/>